<gene>
    <name evidence="16" type="ORF">C666_15920</name>
</gene>
<dbReference type="OrthoDB" id="183532at2"/>
<dbReference type="Gene3D" id="2.170.130.10">
    <property type="entry name" value="TonB-dependent receptor, plug domain"/>
    <property type="match status" value="1"/>
</dbReference>
<dbReference type="Pfam" id="PF07715">
    <property type="entry name" value="Plug"/>
    <property type="match status" value="1"/>
</dbReference>
<dbReference type="PROSITE" id="PS52016">
    <property type="entry name" value="TONB_DEPENDENT_REC_3"/>
    <property type="match status" value="1"/>
</dbReference>
<dbReference type="InterPro" id="IPR000531">
    <property type="entry name" value="Beta-barrel_TonB"/>
</dbReference>
<dbReference type="Proteomes" id="UP000013232">
    <property type="component" value="Unassembled WGS sequence"/>
</dbReference>
<keyword evidence="5 12" id="KW-0812">Transmembrane</keyword>
<evidence type="ECO:0000256" key="9">
    <source>
        <dbReference type="ARBA" id="ARBA00023136"/>
    </source>
</evidence>
<proteinExistence type="inferred from homology"/>
<evidence type="ECO:0000256" key="13">
    <source>
        <dbReference type="RuleBase" id="RU003357"/>
    </source>
</evidence>
<evidence type="ECO:0000256" key="7">
    <source>
        <dbReference type="ARBA" id="ARBA00023065"/>
    </source>
</evidence>
<dbReference type="GO" id="GO:0009279">
    <property type="term" value="C:cell outer membrane"/>
    <property type="evidence" value="ECO:0007669"/>
    <property type="project" value="UniProtKB-SubCell"/>
</dbReference>
<reference evidence="16 17" key="1">
    <citation type="submission" date="2012-09" db="EMBL/GenBank/DDBJ databases">
        <title>Draft Genome Sequences of 6 Strains from Genus Thauera.</title>
        <authorList>
            <person name="Liu B."/>
            <person name="Shapleigh J.P."/>
            <person name="Frostegard A.H."/>
        </authorList>
    </citation>
    <scope>NUCLEOTIDE SEQUENCE [LARGE SCALE GENOMIC DNA]</scope>
    <source>
        <strain evidence="17">47Lol / DSM 12138</strain>
    </source>
</reference>
<comment type="subcellular location">
    <subcellularLocation>
        <location evidence="1 12">Cell outer membrane</location>
        <topology evidence="1 12">Multi-pass membrane protein</topology>
    </subcellularLocation>
</comment>
<accession>N6YS08</accession>
<comment type="caution">
    <text evidence="16">The sequence shown here is derived from an EMBL/GenBank/DDBJ whole genome shotgun (WGS) entry which is preliminary data.</text>
</comment>
<evidence type="ECO:0000256" key="12">
    <source>
        <dbReference type="PROSITE-ProRule" id="PRU01360"/>
    </source>
</evidence>
<evidence type="ECO:0000256" key="8">
    <source>
        <dbReference type="ARBA" id="ARBA00023077"/>
    </source>
</evidence>
<keyword evidence="3 12" id="KW-0813">Transport</keyword>
<evidence type="ECO:0000256" key="1">
    <source>
        <dbReference type="ARBA" id="ARBA00004571"/>
    </source>
</evidence>
<keyword evidence="17" id="KW-1185">Reference proteome</keyword>
<sequence length="659" mass="71719">MLKLLSARVSGRRGGRGPVRPAPLYGALLALAGLAPAAGLAAGDDKPLDEVVVTATQREQAIRDVPAAASVVSREDLRISGADSVLDAIRETPGIGLLGRSVGGRKTMSLRGMDGKHTLYLVNGLRVIATDDWVGHSDYQYDWASVDDVERIEVVRGPMSVLYGSDALGGVVNTITRRPADHWQGSVRLSGSDAGGAGGGDAVGGGVHLSGPLTDTLRVGLSATRLDRDPLELKEDRRLSEVEGTELNSGHLLLSWAPLAGHTIDLEHRVSDEERTRDQISSGTYYEDLYDIDRSQTIATWQGKWGKVDSQLRVWESDFSVSSRRTNGVAPTRPQSMEERGVDGRVGFGLGSAQHLTIGFDARKEEMKNAGLAGGKDDATHKAVYVQDEIGLTDSLMLTLGVRHDRHSIFGGETSPRAYLVWHASERWTVRGGYGEGFRAPTLKQISPNYEGHEGPHSFYGNGDIKPETSRSLEFGVAYADGSVEWEATVFHNDVKDLITTRLLRTTPPSGGLPIPRRHYLYDNVDEARILGVETAAKWQLGRGFYLAGNAQWLDTEDEETGDELEGRSRLLLNARAGWKQGPWDAALRVEHIGRQYLDDERAPSYNLLHASAGYRISEHLGVSLGVDNLTDVRLADKSSAFSYSETPRTVRVALHGSF</sequence>
<comment type="similarity">
    <text evidence="2 12 13">Belongs to the TonB-dependent receptor family.</text>
</comment>
<feature type="domain" description="TonB-dependent receptor-like beta-barrel" evidence="14">
    <location>
        <begin position="283"/>
        <end position="630"/>
    </location>
</feature>
<dbReference type="RefSeq" id="WP_004343224.1">
    <property type="nucleotide sequence ID" value="NZ_AMXE01000083.1"/>
</dbReference>
<dbReference type="SUPFAM" id="SSF56935">
    <property type="entry name" value="Porins"/>
    <property type="match status" value="1"/>
</dbReference>
<dbReference type="GO" id="GO:0044718">
    <property type="term" value="P:siderophore transmembrane transport"/>
    <property type="evidence" value="ECO:0007669"/>
    <property type="project" value="TreeGrafter"/>
</dbReference>
<evidence type="ECO:0000256" key="11">
    <source>
        <dbReference type="ARBA" id="ARBA00023237"/>
    </source>
</evidence>
<evidence type="ECO:0000256" key="5">
    <source>
        <dbReference type="ARBA" id="ARBA00022692"/>
    </source>
</evidence>
<dbReference type="GO" id="GO:0015344">
    <property type="term" value="F:siderophore uptake transmembrane transporter activity"/>
    <property type="evidence" value="ECO:0007669"/>
    <property type="project" value="TreeGrafter"/>
</dbReference>
<dbReference type="InterPro" id="IPR012910">
    <property type="entry name" value="Plug_dom"/>
</dbReference>
<dbReference type="InterPro" id="IPR039426">
    <property type="entry name" value="TonB-dep_rcpt-like"/>
</dbReference>
<evidence type="ECO:0000256" key="2">
    <source>
        <dbReference type="ARBA" id="ARBA00009810"/>
    </source>
</evidence>
<feature type="domain" description="TonB-dependent receptor plug" evidence="15">
    <location>
        <begin position="62"/>
        <end position="171"/>
    </location>
</feature>
<dbReference type="Gene3D" id="2.40.170.20">
    <property type="entry name" value="TonB-dependent receptor, beta-barrel domain"/>
    <property type="match status" value="1"/>
</dbReference>
<dbReference type="InterPro" id="IPR037066">
    <property type="entry name" value="Plug_dom_sf"/>
</dbReference>
<dbReference type="EMBL" id="AMXE01000083">
    <property type="protein sequence ID" value="ENO85152.1"/>
    <property type="molecule type" value="Genomic_DNA"/>
</dbReference>
<organism evidence="16 17">
    <name type="scientific">Thauera linaloolentis (strain DSM 12138 / JCM 21573 / CCUG 41526 / CIP 105981 / IAM 15112 / NBRC 102519 / 47Lol)</name>
    <dbReference type="NCBI Taxonomy" id="1123367"/>
    <lineage>
        <taxon>Bacteria</taxon>
        <taxon>Pseudomonadati</taxon>
        <taxon>Pseudomonadota</taxon>
        <taxon>Betaproteobacteria</taxon>
        <taxon>Rhodocyclales</taxon>
        <taxon>Zoogloeaceae</taxon>
        <taxon>Thauera</taxon>
    </lineage>
</organism>
<keyword evidence="10" id="KW-0675">Receptor</keyword>
<evidence type="ECO:0000256" key="10">
    <source>
        <dbReference type="ARBA" id="ARBA00023170"/>
    </source>
</evidence>
<dbReference type="eggNOG" id="COG4771">
    <property type="taxonomic scope" value="Bacteria"/>
</dbReference>
<evidence type="ECO:0000259" key="14">
    <source>
        <dbReference type="Pfam" id="PF00593"/>
    </source>
</evidence>
<keyword evidence="7" id="KW-0406">Ion transport</keyword>
<keyword evidence="9 12" id="KW-0472">Membrane</keyword>
<evidence type="ECO:0000313" key="17">
    <source>
        <dbReference type="Proteomes" id="UP000013232"/>
    </source>
</evidence>
<dbReference type="PANTHER" id="PTHR30069">
    <property type="entry name" value="TONB-DEPENDENT OUTER MEMBRANE RECEPTOR"/>
    <property type="match status" value="1"/>
</dbReference>
<dbReference type="PANTHER" id="PTHR30069:SF53">
    <property type="entry name" value="COLICIN I RECEPTOR-RELATED"/>
    <property type="match status" value="1"/>
</dbReference>
<dbReference type="CDD" id="cd01347">
    <property type="entry name" value="ligand_gated_channel"/>
    <property type="match status" value="1"/>
</dbReference>
<evidence type="ECO:0000313" key="16">
    <source>
        <dbReference type="EMBL" id="ENO85152.1"/>
    </source>
</evidence>
<keyword evidence="4 12" id="KW-1134">Transmembrane beta strand</keyword>
<name>N6YS08_THAL4</name>
<dbReference type="STRING" id="1123367.GCA_000621305_00575"/>
<protein>
    <submittedName>
        <fullName evidence="16">Addiction module killer protein</fullName>
    </submittedName>
</protein>
<dbReference type="Pfam" id="PF00593">
    <property type="entry name" value="TonB_dep_Rec_b-barrel"/>
    <property type="match status" value="1"/>
</dbReference>
<evidence type="ECO:0000256" key="6">
    <source>
        <dbReference type="ARBA" id="ARBA00022729"/>
    </source>
</evidence>
<keyword evidence="11 12" id="KW-0998">Cell outer membrane</keyword>
<evidence type="ECO:0000259" key="15">
    <source>
        <dbReference type="Pfam" id="PF07715"/>
    </source>
</evidence>
<keyword evidence="8 13" id="KW-0798">TonB box</keyword>
<evidence type="ECO:0000256" key="3">
    <source>
        <dbReference type="ARBA" id="ARBA00022448"/>
    </source>
</evidence>
<evidence type="ECO:0000256" key="4">
    <source>
        <dbReference type="ARBA" id="ARBA00022452"/>
    </source>
</evidence>
<dbReference type="InterPro" id="IPR036942">
    <property type="entry name" value="Beta-barrel_TonB_sf"/>
</dbReference>
<keyword evidence="6" id="KW-0732">Signal</keyword>
<dbReference type="AlphaFoldDB" id="N6YS08"/>